<proteinExistence type="predicted"/>
<dbReference type="EMBL" id="GBXM01064109">
    <property type="protein sequence ID" value="JAH44468.1"/>
    <property type="molecule type" value="Transcribed_RNA"/>
</dbReference>
<protein>
    <submittedName>
        <fullName evidence="1">Uncharacterized protein</fullName>
    </submittedName>
</protein>
<dbReference type="AlphaFoldDB" id="A0A0E9SVA1"/>
<organism evidence="1">
    <name type="scientific">Anguilla anguilla</name>
    <name type="common">European freshwater eel</name>
    <name type="synonym">Muraena anguilla</name>
    <dbReference type="NCBI Taxonomy" id="7936"/>
    <lineage>
        <taxon>Eukaryota</taxon>
        <taxon>Metazoa</taxon>
        <taxon>Chordata</taxon>
        <taxon>Craniata</taxon>
        <taxon>Vertebrata</taxon>
        <taxon>Euteleostomi</taxon>
        <taxon>Actinopterygii</taxon>
        <taxon>Neopterygii</taxon>
        <taxon>Teleostei</taxon>
        <taxon>Anguilliformes</taxon>
        <taxon>Anguillidae</taxon>
        <taxon>Anguilla</taxon>
    </lineage>
</organism>
<name>A0A0E9SVA1_ANGAN</name>
<reference evidence="1" key="2">
    <citation type="journal article" date="2015" name="Fish Shellfish Immunol.">
        <title>Early steps in the European eel (Anguilla anguilla)-Vibrio vulnificus interaction in the gills: Role of the RtxA13 toxin.</title>
        <authorList>
            <person name="Callol A."/>
            <person name="Pajuelo D."/>
            <person name="Ebbesson L."/>
            <person name="Teles M."/>
            <person name="MacKenzie S."/>
            <person name="Amaro C."/>
        </authorList>
    </citation>
    <scope>NUCLEOTIDE SEQUENCE</scope>
</reference>
<evidence type="ECO:0000313" key="1">
    <source>
        <dbReference type="EMBL" id="JAH44468.1"/>
    </source>
</evidence>
<reference evidence="1" key="1">
    <citation type="submission" date="2014-11" db="EMBL/GenBank/DDBJ databases">
        <authorList>
            <person name="Amaro Gonzalez C."/>
        </authorList>
    </citation>
    <scope>NUCLEOTIDE SEQUENCE</scope>
</reference>
<accession>A0A0E9SVA1</accession>
<sequence>MESDFKNCHMFLVTVLNKAVCRGSFPYRKLNPVFSSPCSNITFCQFHLDFLRHEFSFQLSCAFMY</sequence>